<dbReference type="GO" id="GO:0003677">
    <property type="term" value="F:DNA binding"/>
    <property type="evidence" value="ECO:0007669"/>
    <property type="project" value="UniProtKB-KW"/>
</dbReference>
<dbReference type="PANTHER" id="PTHR33164:SF13">
    <property type="entry name" value="4-HYDROXYPHENYLACETATE CATABOLISM PROTEIN"/>
    <property type="match status" value="1"/>
</dbReference>
<evidence type="ECO:0000259" key="5">
    <source>
        <dbReference type="PROSITE" id="PS50995"/>
    </source>
</evidence>
<evidence type="ECO:0000256" key="2">
    <source>
        <dbReference type="ARBA" id="ARBA00023125"/>
    </source>
</evidence>
<dbReference type="RefSeq" id="WP_119742594.1">
    <property type="nucleotide sequence ID" value="NZ_QYUN01000003.1"/>
</dbReference>
<keyword evidence="1" id="KW-0805">Transcription regulation</keyword>
<evidence type="ECO:0000256" key="4">
    <source>
        <dbReference type="SAM" id="MobiDB-lite"/>
    </source>
</evidence>
<dbReference type="InterPro" id="IPR000835">
    <property type="entry name" value="HTH_MarR-typ"/>
</dbReference>
<dbReference type="GO" id="GO:0045892">
    <property type="term" value="P:negative regulation of DNA-templated transcription"/>
    <property type="evidence" value="ECO:0007669"/>
    <property type="project" value="InterPro"/>
</dbReference>
<dbReference type="InterPro" id="IPR036390">
    <property type="entry name" value="WH_DNA-bd_sf"/>
</dbReference>
<dbReference type="SMART" id="SM00347">
    <property type="entry name" value="HTH_MARR"/>
    <property type="match status" value="1"/>
</dbReference>
<evidence type="ECO:0000313" key="6">
    <source>
        <dbReference type="EMBL" id="RJF96575.1"/>
    </source>
</evidence>
<dbReference type="InterPro" id="IPR012712">
    <property type="entry name" value="HpaR/FarR"/>
</dbReference>
<dbReference type="AlphaFoldDB" id="A0A418WV41"/>
<evidence type="ECO:0000256" key="1">
    <source>
        <dbReference type="ARBA" id="ARBA00023015"/>
    </source>
</evidence>
<feature type="region of interest" description="Disordered" evidence="4">
    <location>
        <begin position="167"/>
        <end position="188"/>
    </location>
</feature>
<dbReference type="PROSITE" id="PS01117">
    <property type="entry name" value="HTH_MARR_1"/>
    <property type="match status" value="1"/>
</dbReference>
<dbReference type="GO" id="GO:0006950">
    <property type="term" value="P:response to stress"/>
    <property type="evidence" value="ECO:0007669"/>
    <property type="project" value="TreeGrafter"/>
</dbReference>
<keyword evidence="2" id="KW-0238">DNA-binding</keyword>
<reference evidence="6 7" key="1">
    <citation type="submission" date="2018-09" db="EMBL/GenBank/DDBJ databases">
        <authorList>
            <person name="Zhu H."/>
        </authorList>
    </citation>
    <scope>NUCLEOTIDE SEQUENCE [LARGE SCALE GENOMIC DNA]</scope>
    <source>
        <strain evidence="6 7">K2R10-39</strain>
    </source>
</reference>
<accession>A0A418WV41</accession>
<dbReference type="SUPFAM" id="SSF46785">
    <property type="entry name" value="Winged helix' DNA-binding domain"/>
    <property type="match status" value="1"/>
</dbReference>
<dbReference type="Pfam" id="PF12802">
    <property type="entry name" value="MarR_2"/>
    <property type="match status" value="1"/>
</dbReference>
<dbReference type="PANTHER" id="PTHR33164">
    <property type="entry name" value="TRANSCRIPTIONAL REGULATOR, MARR FAMILY"/>
    <property type="match status" value="1"/>
</dbReference>
<sequence length="188" mass="21545">MNQRISYRNLPQLFLKAREHLMSHFRPILNHFGLTEQQWRILRALDEDRQLEPREICDICQIISSNMAGVLARMEDMDLIVRSRSAEDQRRVLVRLSRKGELLVDDIAPLIEAQYHHIEEAYGVKLFGDVFKVLEKFVLADDASVEHVALPAAKSVSLERASVRGAGKVQKRQTAQKAFAGKRQQGDK</sequence>
<keyword evidence="3" id="KW-0804">Transcription</keyword>
<dbReference type="Gene3D" id="1.10.10.10">
    <property type="entry name" value="Winged helix-like DNA-binding domain superfamily/Winged helix DNA-binding domain"/>
    <property type="match status" value="1"/>
</dbReference>
<organism evidence="6 7">
    <name type="scientific">Noviherbaspirillum cavernae</name>
    <dbReference type="NCBI Taxonomy" id="2320862"/>
    <lineage>
        <taxon>Bacteria</taxon>
        <taxon>Pseudomonadati</taxon>
        <taxon>Pseudomonadota</taxon>
        <taxon>Betaproteobacteria</taxon>
        <taxon>Burkholderiales</taxon>
        <taxon>Oxalobacteraceae</taxon>
        <taxon>Noviherbaspirillum</taxon>
    </lineage>
</organism>
<dbReference type="InterPro" id="IPR023187">
    <property type="entry name" value="Tscrpt_reg_MarR-type_CS"/>
</dbReference>
<dbReference type="Proteomes" id="UP000285190">
    <property type="component" value="Unassembled WGS sequence"/>
</dbReference>
<dbReference type="GO" id="GO:0003700">
    <property type="term" value="F:DNA-binding transcription factor activity"/>
    <property type="evidence" value="ECO:0007669"/>
    <property type="project" value="InterPro"/>
</dbReference>
<keyword evidence="7" id="KW-1185">Reference proteome</keyword>
<evidence type="ECO:0000256" key="3">
    <source>
        <dbReference type="ARBA" id="ARBA00023163"/>
    </source>
</evidence>
<gene>
    <name evidence="6" type="primary">hpaR</name>
    <name evidence="6" type="ORF">D3870_19230</name>
</gene>
<dbReference type="OrthoDB" id="8588347at2"/>
<dbReference type="InterPro" id="IPR039422">
    <property type="entry name" value="MarR/SlyA-like"/>
</dbReference>
<dbReference type="PROSITE" id="PS50995">
    <property type="entry name" value="HTH_MARR_2"/>
    <property type="match status" value="1"/>
</dbReference>
<dbReference type="NCBIfam" id="TIGR02337">
    <property type="entry name" value="HpaR"/>
    <property type="match status" value="1"/>
</dbReference>
<proteinExistence type="predicted"/>
<evidence type="ECO:0000313" key="7">
    <source>
        <dbReference type="Proteomes" id="UP000285190"/>
    </source>
</evidence>
<dbReference type="EMBL" id="QYUN01000003">
    <property type="protein sequence ID" value="RJF96575.1"/>
    <property type="molecule type" value="Genomic_DNA"/>
</dbReference>
<name>A0A418WV41_9BURK</name>
<dbReference type="InterPro" id="IPR036388">
    <property type="entry name" value="WH-like_DNA-bd_sf"/>
</dbReference>
<feature type="domain" description="HTH marR-type" evidence="5">
    <location>
        <begin position="7"/>
        <end position="139"/>
    </location>
</feature>
<comment type="caution">
    <text evidence="6">The sequence shown here is derived from an EMBL/GenBank/DDBJ whole genome shotgun (WGS) entry which is preliminary data.</text>
</comment>
<protein>
    <submittedName>
        <fullName evidence="6">Homoprotocatechuate degradation operon regulator HpaR</fullName>
    </submittedName>
</protein>